<evidence type="ECO:0000313" key="2">
    <source>
        <dbReference type="Proteomes" id="UP001409585"/>
    </source>
</evidence>
<organism evidence="1 2">
    <name type="scientific">Halioxenophilus aromaticivorans</name>
    <dbReference type="NCBI Taxonomy" id="1306992"/>
    <lineage>
        <taxon>Bacteria</taxon>
        <taxon>Pseudomonadati</taxon>
        <taxon>Pseudomonadota</taxon>
        <taxon>Gammaproteobacteria</taxon>
        <taxon>Alteromonadales</taxon>
        <taxon>Alteromonadaceae</taxon>
        <taxon>Halioxenophilus</taxon>
    </lineage>
</organism>
<sequence>MHPALARIENVIRNPSKRKASLCLNNGIDKELTSTTIKAWIMKRPNGVILSRSST</sequence>
<reference evidence="2" key="1">
    <citation type="journal article" date="2019" name="Int. J. Syst. Evol. Microbiol.">
        <title>The Global Catalogue of Microorganisms (GCM) 10K type strain sequencing project: providing services to taxonomists for standard genome sequencing and annotation.</title>
        <authorList>
            <consortium name="The Broad Institute Genomics Platform"/>
            <consortium name="The Broad Institute Genome Sequencing Center for Infectious Disease"/>
            <person name="Wu L."/>
            <person name="Ma J."/>
        </authorList>
    </citation>
    <scope>NUCLEOTIDE SEQUENCE [LARGE SCALE GENOMIC DNA]</scope>
    <source>
        <strain evidence="2">JCM 19134</strain>
    </source>
</reference>
<accession>A0AAV3U887</accession>
<name>A0AAV3U887_9ALTE</name>
<dbReference type="Proteomes" id="UP001409585">
    <property type="component" value="Unassembled WGS sequence"/>
</dbReference>
<evidence type="ECO:0000313" key="1">
    <source>
        <dbReference type="EMBL" id="GAA4956906.1"/>
    </source>
</evidence>
<gene>
    <name evidence="1" type="ORF">GCM10025791_41580</name>
</gene>
<protein>
    <submittedName>
        <fullName evidence="1">Uncharacterized protein</fullName>
    </submittedName>
</protein>
<dbReference type="EMBL" id="BAABLX010000074">
    <property type="protein sequence ID" value="GAA4956906.1"/>
    <property type="molecule type" value="Genomic_DNA"/>
</dbReference>
<comment type="caution">
    <text evidence="1">The sequence shown here is derived from an EMBL/GenBank/DDBJ whole genome shotgun (WGS) entry which is preliminary data.</text>
</comment>
<keyword evidence="2" id="KW-1185">Reference proteome</keyword>
<proteinExistence type="predicted"/>
<dbReference type="AlphaFoldDB" id="A0AAV3U887"/>